<keyword evidence="3" id="KW-1185">Reference proteome</keyword>
<evidence type="ECO:0000313" key="2">
    <source>
        <dbReference type="EMBL" id="KRX00265.1"/>
    </source>
</evidence>
<organism evidence="2 3">
    <name type="scientific">Pseudocohnilembus persalinus</name>
    <name type="common">Ciliate</name>
    <dbReference type="NCBI Taxonomy" id="266149"/>
    <lineage>
        <taxon>Eukaryota</taxon>
        <taxon>Sar</taxon>
        <taxon>Alveolata</taxon>
        <taxon>Ciliophora</taxon>
        <taxon>Intramacronucleata</taxon>
        <taxon>Oligohymenophorea</taxon>
        <taxon>Scuticociliatia</taxon>
        <taxon>Philasterida</taxon>
        <taxon>Pseudocohnilembidae</taxon>
        <taxon>Pseudocohnilembus</taxon>
    </lineage>
</organism>
<comment type="caution">
    <text evidence="2">The sequence shown here is derived from an EMBL/GenBank/DDBJ whole genome shotgun (WGS) entry which is preliminary data.</text>
</comment>
<dbReference type="InParanoid" id="A0A0V0QDI2"/>
<dbReference type="EMBL" id="LDAU01000194">
    <property type="protein sequence ID" value="KRX00265.1"/>
    <property type="molecule type" value="Genomic_DNA"/>
</dbReference>
<dbReference type="AlphaFoldDB" id="A0A0V0QDI2"/>
<dbReference type="Proteomes" id="UP000054937">
    <property type="component" value="Unassembled WGS sequence"/>
</dbReference>
<reference evidence="2 3" key="1">
    <citation type="journal article" date="2015" name="Sci. Rep.">
        <title>Genome of the facultative scuticociliatosis pathogen Pseudocohnilembus persalinus provides insight into its virulence through horizontal gene transfer.</title>
        <authorList>
            <person name="Xiong J."/>
            <person name="Wang G."/>
            <person name="Cheng J."/>
            <person name="Tian M."/>
            <person name="Pan X."/>
            <person name="Warren A."/>
            <person name="Jiang C."/>
            <person name="Yuan D."/>
            <person name="Miao W."/>
        </authorList>
    </citation>
    <scope>NUCLEOTIDE SEQUENCE [LARGE SCALE GENOMIC DNA]</scope>
    <source>
        <strain evidence="2">36N120E</strain>
    </source>
</reference>
<gene>
    <name evidence="2" type="ORF">PPERSA_10764</name>
</gene>
<name>A0A0V0QDI2_PSEPJ</name>
<protein>
    <submittedName>
        <fullName evidence="2">Uncharacterized protein</fullName>
    </submittedName>
</protein>
<accession>A0A0V0QDI2</accession>
<sequence length="199" mass="23656">MSTNSDNYTNLQQNQIDILQDKLDDCLISLEDQRQLLQISKEMEKRLKQNLKEINTQNQKLIQEISQEQKQDISALQQQILQQTIQEINLKSENLSNSDIYDSPIKRINSDNQLDQLTFNKSFSLKLEQQENTNDNEFDHLSQKDNQFQQKWEEEVLHLFENPIENRKKILKKSACLINKNMMCGTYRAQIWKQLEPIK</sequence>
<feature type="coiled-coil region" evidence="1">
    <location>
        <begin position="30"/>
        <end position="71"/>
    </location>
</feature>
<evidence type="ECO:0000256" key="1">
    <source>
        <dbReference type="SAM" id="Coils"/>
    </source>
</evidence>
<keyword evidence="1" id="KW-0175">Coiled coil</keyword>
<evidence type="ECO:0000313" key="3">
    <source>
        <dbReference type="Proteomes" id="UP000054937"/>
    </source>
</evidence>
<proteinExistence type="predicted"/>